<dbReference type="EMBL" id="JWZT01004760">
    <property type="protein sequence ID" value="KII63234.1"/>
    <property type="molecule type" value="Genomic_DNA"/>
</dbReference>
<organism evidence="1 2">
    <name type="scientific">Thelohanellus kitauei</name>
    <name type="common">Myxosporean</name>
    <dbReference type="NCBI Taxonomy" id="669202"/>
    <lineage>
        <taxon>Eukaryota</taxon>
        <taxon>Metazoa</taxon>
        <taxon>Cnidaria</taxon>
        <taxon>Myxozoa</taxon>
        <taxon>Myxosporea</taxon>
        <taxon>Bivalvulida</taxon>
        <taxon>Platysporina</taxon>
        <taxon>Myxobolidae</taxon>
        <taxon>Thelohanellus</taxon>
    </lineage>
</organism>
<comment type="caution">
    <text evidence="1">The sequence shown here is derived from an EMBL/GenBank/DDBJ whole genome shotgun (WGS) entry which is preliminary data.</text>
</comment>
<sequence>MFLDNESIPPKSIGIHVQKATVDKLLLWDYRDIYSKMNFGVRMFFPIIPDHKFPVRNIHEERNGKYQLNAVLYGYRMEKADIMERWRYLTAFGLRIRPVEHRLKSDDPPEPVISYDTKEFLSDVAVDILKPKPLSFKGVSFIHGGYCL</sequence>
<evidence type="ECO:0000313" key="1">
    <source>
        <dbReference type="EMBL" id="KII63234.1"/>
    </source>
</evidence>
<dbReference type="Proteomes" id="UP000031668">
    <property type="component" value="Unassembled WGS sequence"/>
</dbReference>
<proteinExistence type="predicted"/>
<protein>
    <submittedName>
        <fullName evidence="1">Uncharacterized protein</fullName>
    </submittedName>
</protein>
<keyword evidence="2" id="KW-1185">Reference proteome</keyword>
<name>A0A0C2MFT5_THEKT</name>
<evidence type="ECO:0000313" key="2">
    <source>
        <dbReference type="Proteomes" id="UP000031668"/>
    </source>
</evidence>
<gene>
    <name evidence="1" type="ORF">RF11_07915</name>
</gene>
<dbReference type="AlphaFoldDB" id="A0A0C2MFT5"/>
<accession>A0A0C2MFT5</accession>
<reference evidence="1 2" key="1">
    <citation type="journal article" date="2014" name="Genome Biol. Evol.">
        <title>The genome of the myxosporean Thelohanellus kitauei shows adaptations to nutrient acquisition within its fish host.</title>
        <authorList>
            <person name="Yang Y."/>
            <person name="Xiong J."/>
            <person name="Zhou Z."/>
            <person name="Huo F."/>
            <person name="Miao W."/>
            <person name="Ran C."/>
            <person name="Liu Y."/>
            <person name="Zhang J."/>
            <person name="Feng J."/>
            <person name="Wang M."/>
            <person name="Wang M."/>
            <person name="Wang L."/>
            <person name="Yao B."/>
        </authorList>
    </citation>
    <scope>NUCLEOTIDE SEQUENCE [LARGE SCALE GENOMIC DNA]</scope>
    <source>
        <strain evidence="1">Wuqing</strain>
    </source>
</reference>